<gene>
    <name evidence="1" type="ORF">EPICR_40113</name>
</gene>
<dbReference type="SUPFAM" id="SSF81593">
    <property type="entry name" value="Nucleotidyltransferase substrate binding subunit/domain"/>
    <property type="match status" value="1"/>
</dbReference>
<dbReference type="EMBL" id="CAACVI010000034">
    <property type="protein sequence ID" value="VEN74531.1"/>
    <property type="molecule type" value="Genomic_DNA"/>
</dbReference>
<accession>A0A484HMK8</accession>
<dbReference type="AlphaFoldDB" id="A0A484HMK8"/>
<proteinExistence type="predicted"/>
<reference evidence="1" key="1">
    <citation type="submission" date="2019-01" db="EMBL/GenBank/DDBJ databases">
        <authorList>
            <consortium name="Genoscope - CEA"/>
            <person name="William W."/>
        </authorList>
    </citation>
    <scope>NUCLEOTIDE SEQUENCE</scope>
    <source>
        <strain evidence="1">CR-1</strain>
    </source>
</reference>
<evidence type="ECO:0000313" key="1">
    <source>
        <dbReference type="EMBL" id="VEN74531.1"/>
    </source>
</evidence>
<organism evidence="1">
    <name type="scientific">uncultured Desulfobacteraceae bacterium</name>
    <dbReference type="NCBI Taxonomy" id="218296"/>
    <lineage>
        <taxon>Bacteria</taxon>
        <taxon>Pseudomonadati</taxon>
        <taxon>Thermodesulfobacteriota</taxon>
        <taxon>Desulfobacteria</taxon>
        <taxon>Desulfobacterales</taxon>
        <taxon>Desulfobacteraceae</taxon>
        <taxon>environmental samples</taxon>
    </lineage>
</organism>
<sequence>MIETDIYDVLNMHFSRADQAVLEIREFDFNSIRFDNFEVVKTFDTFIYRFSKIQDYMGEKLFPAFLDRLGEYKRSMPFRDILTTLERLEIISSSQEWMNYREIRNSITHEYPGSYEDIIDGIKLALNAFDDMGEIYRRIKFYDIKGR</sequence>
<dbReference type="Gene3D" id="1.20.120.330">
    <property type="entry name" value="Nucleotidyltransferases domain 2"/>
    <property type="match status" value="1"/>
</dbReference>
<name>A0A484HMK8_9BACT</name>
<protein>
    <recommendedName>
        <fullName evidence="2">Toxin-antitoxin system antitoxin subunit</fullName>
    </recommendedName>
</protein>
<evidence type="ECO:0008006" key="2">
    <source>
        <dbReference type="Google" id="ProtNLM"/>
    </source>
</evidence>